<dbReference type="CDD" id="cd06558">
    <property type="entry name" value="crotonase-like"/>
    <property type="match status" value="1"/>
</dbReference>
<dbReference type="OrthoDB" id="1737613at2759"/>
<keyword evidence="7" id="KW-1185">Reference proteome</keyword>
<evidence type="ECO:0000313" key="6">
    <source>
        <dbReference type="EMBL" id="KAG8470568.1"/>
    </source>
</evidence>
<proteinExistence type="predicted"/>
<evidence type="ECO:0000256" key="1">
    <source>
        <dbReference type="ARBA" id="ARBA00001709"/>
    </source>
</evidence>
<dbReference type="Proteomes" id="UP000751190">
    <property type="component" value="Unassembled WGS sequence"/>
</dbReference>
<evidence type="ECO:0000256" key="3">
    <source>
        <dbReference type="ARBA" id="ARBA00022801"/>
    </source>
</evidence>
<feature type="signal peptide" evidence="4">
    <location>
        <begin position="1"/>
        <end position="16"/>
    </location>
</feature>
<sequence>MRAAGFLLLMAAMAFARGPGAGRALLRSARSRLRPCMSAAGDEIPDAAQRFALPTTESMRRATFEQATRIGTSVCTALQASMTSSPTSPPADELASALRSMLCTSNGARGFFSVYLTSPAMTVADMHAAPRPLVLALDGAPADAHRALLRTLVSSSATWLLHRKLEQEQLAHMTARTSARAGALLAATRAPNVLHTLVQLRTACRMGADGISEPREPEHEPDLSEPNLGLTAPLPVDDDTPHAQPTWAEVIISSGKYTPEQLLAIGIALDRVVHQRLVAGDPNWRELPNLRAALAAGAAATDGAATGGAAAGGTSGVRAKLAPNGLLTLHLARGGQLNALSAAMLGDILDAAASAASSASPVRALLLRSDDARAFSAGGDVRALSATPTSDARAAILQLEYAAIAAVAELARNMPVVAIADGVTMGAGMGLFMAANRRLVSERARLAMPECAIGLIPDAGTTHHLTALPPGFVGMYCALSGATLSPADALYAGLATGHVRAAAIVDLEARLSSGDLAGLDAALAALCEPMREHSTLSRVQARIDSIFAQPNYEQACVALGFALDEVRARLPKRGGGDAQLADRALHASHEWLKECQARLDAGAPAALVIAQHTMLRAYERRLSLSAALQLELAVNQLLLARTDFARGVACVVGERKGQAPGWEHASAEAAQADPAVRSMLALVDTALAYCEQVVPTPPNSK</sequence>
<dbReference type="GO" id="GO:0003860">
    <property type="term" value="F:3-hydroxyisobutyryl-CoA hydrolase activity"/>
    <property type="evidence" value="ECO:0007669"/>
    <property type="project" value="UniProtKB-EC"/>
</dbReference>
<feature type="chain" id="PRO_5035155231" description="3-hydroxyisobutyryl-CoA hydrolase" evidence="4">
    <location>
        <begin position="17"/>
        <end position="701"/>
    </location>
</feature>
<keyword evidence="4" id="KW-0732">Signal</keyword>
<feature type="domain" description="Enoyl-CoA hydratase/isomerase" evidence="5">
    <location>
        <begin position="328"/>
        <end position="672"/>
    </location>
</feature>
<dbReference type="EMBL" id="JAGTXO010000001">
    <property type="protein sequence ID" value="KAG8470568.1"/>
    <property type="molecule type" value="Genomic_DNA"/>
</dbReference>
<dbReference type="InterPro" id="IPR029045">
    <property type="entry name" value="ClpP/crotonase-like_dom_sf"/>
</dbReference>
<accession>A0A8J5XM09</accession>
<dbReference type="GO" id="GO:0006574">
    <property type="term" value="P:L-valine catabolic process"/>
    <property type="evidence" value="ECO:0007669"/>
    <property type="project" value="TreeGrafter"/>
</dbReference>
<dbReference type="InterPro" id="IPR045004">
    <property type="entry name" value="ECH_dom"/>
</dbReference>
<comment type="catalytic activity">
    <reaction evidence="1">
        <text>3-hydroxy-2-methylpropanoyl-CoA + H2O = 3-hydroxy-2-methylpropanoate + CoA + H(+)</text>
        <dbReference type="Rhea" id="RHEA:20888"/>
        <dbReference type="ChEBI" id="CHEBI:11805"/>
        <dbReference type="ChEBI" id="CHEBI:15377"/>
        <dbReference type="ChEBI" id="CHEBI:15378"/>
        <dbReference type="ChEBI" id="CHEBI:57287"/>
        <dbReference type="ChEBI" id="CHEBI:57340"/>
        <dbReference type="EC" id="3.1.2.4"/>
    </reaction>
</comment>
<dbReference type="Gene3D" id="3.90.226.10">
    <property type="entry name" value="2-enoyl-CoA Hydratase, Chain A, domain 1"/>
    <property type="match status" value="1"/>
</dbReference>
<evidence type="ECO:0000256" key="2">
    <source>
        <dbReference type="ARBA" id="ARBA00011915"/>
    </source>
</evidence>
<name>A0A8J5XM09_DIALT</name>
<dbReference type="EC" id="3.1.2.4" evidence="2"/>
<evidence type="ECO:0000313" key="7">
    <source>
        <dbReference type="Proteomes" id="UP000751190"/>
    </source>
</evidence>
<dbReference type="PANTHER" id="PTHR43176">
    <property type="entry name" value="3-HYDROXYISOBUTYRYL-COA HYDROLASE-RELATED"/>
    <property type="match status" value="1"/>
</dbReference>
<reference evidence="6" key="1">
    <citation type="submission" date="2021-05" db="EMBL/GenBank/DDBJ databases">
        <title>The genome of the haptophyte Pavlova lutheri (Diacronema luteri, Pavlovales) - a model for lipid biosynthesis in eukaryotic algae.</title>
        <authorList>
            <person name="Hulatt C.J."/>
            <person name="Posewitz M.C."/>
        </authorList>
    </citation>
    <scope>NUCLEOTIDE SEQUENCE</scope>
    <source>
        <strain evidence="6">NIVA-4/92</strain>
    </source>
</reference>
<keyword evidence="3" id="KW-0378">Hydrolase</keyword>
<evidence type="ECO:0000256" key="4">
    <source>
        <dbReference type="SAM" id="SignalP"/>
    </source>
</evidence>
<dbReference type="SUPFAM" id="SSF52096">
    <property type="entry name" value="ClpP/crotonase"/>
    <property type="match status" value="1"/>
</dbReference>
<comment type="caution">
    <text evidence="6">The sequence shown here is derived from an EMBL/GenBank/DDBJ whole genome shotgun (WGS) entry which is preliminary data.</text>
</comment>
<dbReference type="AlphaFoldDB" id="A0A8J5XM09"/>
<dbReference type="Pfam" id="PF16113">
    <property type="entry name" value="ECH_2"/>
    <property type="match status" value="1"/>
</dbReference>
<dbReference type="PANTHER" id="PTHR43176:SF3">
    <property type="entry name" value="3-HYDROXYISOBUTYRYL-COA HYDROLASE, MITOCHONDRIAL"/>
    <property type="match status" value="1"/>
</dbReference>
<dbReference type="InterPro" id="IPR032259">
    <property type="entry name" value="HIBYL-CoA-H"/>
</dbReference>
<gene>
    <name evidence="6" type="ORF">KFE25_008989</name>
</gene>
<evidence type="ECO:0000259" key="5">
    <source>
        <dbReference type="Pfam" id="PF16113"/>
    </source>
</evidence>
<protein>
    <recommendedName>
        <fullName evidence="2">3-hydroxyisobutyryl-CoA hydrolase</fullName>
        <ecNumber evidence="2">3.1.2.4</ecNumber>
    </recommendedName>
</protein>
<organism evidence="6 7">
    <name type="scientific">Diacronema lutheri</name>
    <name type="common">Unicellular marine alga</name>
    <name type="synonym">Monochrysis lutheri</name>
    <dbReference type="NCBI Taxonomy" id="2081491"/>
    <lineage>
        <taxon>Eukaryota</taxon>
        <taxon>Haptista</taxon>
        <taxon>Haptophyta</taxon>
        <taxon>Pavlovophyceae</taxon>
        <taxon>Pavlovales</taxon>
        <taxon>Pavlovaceae</taxon>
        <taxon>Diacronema</taxon>
    </lineage>
</organism>